<dbReference type="AlphaFoldDB" id="A0A8H3XIB1"/>
<comment type="caution">
    <text evidence="1">The sequence shown here is derived from an EMBL/GenBank/DDBJ whole genome shotgun (WGS) entry which is preliminary data.</text>
</comment>
<evidence type="ECO:0000313" key="1">
    <source>
        <dbReference type="EMBL" id="KAF0464573.1"/>
    </source>
</evidence>
<name>A0A8H3XIB1_GIGMA</name>
<dbReference type="Proteomes" id="UP000439903">
    <property type="component" value="Unassembled WGS sequence"/>
</dbReference>
<dbReference type="EMBL" id="WTPW01000991">
    <property type="protein sequence ID" value="KAF0464573.1"/>
    <property type="molecule type" value="Genomic_DNA"/>
</dbReference>
<keyword evidence="2" id="KW-1185">Reference proteome</keyword>
<evidence type="ECO:0000313" key="2">
    <source>
        <dbReference type="Proteomes" id="UP000439903"/>
    </source>
</evidence>
<gene>
    <name evidence="1" type="ORF">F8M41_026506</name>
</gene>
<protein>
    <submittedName>
        <fullName evidence="1">Uncharacterized protein</fullName>
    </submittedName>
</protein>
<accession>A0A8H3XIB1</accession>
<organism evidence="1 2">
    <name type="scientific">Gigaspora margarita</name>
    <dbReference type="NCBI Taxonomy" id="4874"/>
    <lineage>
        <taxon>Eukaryota</taxon>
        <taxon>Fungi</taxon>
        <taxon>Fungi incertae sedis</taxon>
        <taxon>Mucoromycota</taxon>
        <taxon>Glomeromycotina</taxon>
        <taxon>Glomeromycetes</taxon>
        <taxon>Diversisporales</taxon>
        <taxon>Gigasporaceae</taxon>
        <taxon>Gigaspora</taxon>
    </lineage>
</organism>
<proteinExistence type="predicted"/>
<dbReference type="OrthoDB" id="2429313at2759"/>
<sequence length="91" mass="10493">MNISELGQYTSKLLKILTDDRKVIKLRDIFGIVLNLVINSYQDLISILQRSEKMIREMAYQFLQNKLSAKNIRAKAYALALLALNANTRYS</sequence>
<reference evidence="1 2" key="1">
    <citation type="journal article" date="2019" name="Environ. Microbiol.">
        <title>At the nexus of three kingdoms: the genome of the mycorrhizal fungus Gigaspora margarita provides insights into plant, endobacterial and fungal interactions.</title>
        <authorList>
            <person name="Venice F."/>
            <person name="Ghignone S."/>
            <person name="Salvioli di Fossalunga A."/>
            <person name="Amselem J."/>
            <person name="Novero M."/>
            <person name="Xianan X."/>
            <person name="Sedzielewska Toro K."/>
            <person name="Morin E."/>
            <person name="Lipzen A."/>
            <person name="Grigoriev I.V."/>
            <person name="Henrissat B."/>
            <person name="Martin F.M."/>
            <person name="Bonfante P."/>
        </authorList>
    </citation>
    <scope>NUCLEOTIDE SEQUENCE [LARGE SCALE GENOMIC DNA]</scope>
    <source>
        <strain evidence="1 2">BEG34</strain>
    </source>
</reference>